<evidence type="ECO:0000259" key="1">
    <source>
        <dbReference type="PROSITE" id="PS50181"/>
    </source>
</evidence>
<reference evidence="2" key="1">
    <citation type="submission" date="2021-02" db="EMBL/GenBank/DDBJ databases">
        <authorList>
            <person name="Nowell W R."/>
        </authorList>
    </citation>
    <scope>NUCLEOTIDE SEQUENCE</scope>
</reference>
<evidence type="ECO:0000313" key="2">
    <source>
        <dbReference type="EMBL" id="CAF2157605.1"/>
    </source>
</evidence>
<comment type="caution">
    <text evidence="2">The sequence shown here is derived from an EMBL/GenBank/DDBJ whole genome shotgun (WGS) entry which is preliminary data.</text>
</comment>
<sequence length="105" mass="12304">MKMNDECSPVQLNDLPDEILLIIFKKLDNITLLYSLSGVNIRLNKIVHDSIFTDRLTLVNFVPSHLILQRFLSPYLTYPLHDLILDRFWLYILPKINQKSQMACS</sequence>
<dbReference type="Gene3D" id="1.20.1280.50">
    <property type="match status" value="1"/>
</dbReference>
<feature type="domain" description="F-box" evidence="1">
    <location>
        <begin position="9"/>
        <end position="56"/>
    </location>
</feature>
<dbReference type="EMBL" id="CAJNRE010017824">
    <property type="protein sequence ID" value="CAF2157605.1"/>
    <property type="molecule type" value="Genomic_DNA"/>
</dbReference>
<dbReference type="Proteomes" id="UP000663824">
    <property type="component" value="Unassembled WGS sequence"/>
</dbReference>
<dbReference type="PROSITE" id="PS50181">
    <property type="entry name" value="FBOX"/>
    <property type="match status" value="1"/>
</dbReference>
<dbReference type="InterPro" id="IPR001810">
    <property type="entry name" value="F-box_dom"/>
</dbReference>
<dbReference type="CDD" id="cd09917">
    <property type="entry name" value="F-box_SF"/>
    <property type="match status" value="1"/>
</dbReference>
<dbReference type="SUPFAM" id="SSF81383">
    <property type="entry name" value="F-box domain"/>
    <property type="match status" value="1"/>
</dbReference>
<protein>
    <recommendedName>
        <fullName evidence="1">F-box domain-containing protein</fullName>
    </recommendedName>
</protein>
<evidence type="ECO:0000313" key="3">
    <source>
        <dbReference type="Proteomes" id="UP000663824"/>
    </source>
</evidence>
<name>A0A816YCW4_9BILA</name>
<dbReference type="InterPro" id="IPR036047">
    <property type="entry name" value="F-box-like_dom_sf"/>
</dbReference>
<dbReference type="Pfam" id="PF12937">
    <property type="entry name" value="F-box-like"/>
    <property type="match status" value="1"/>
</dbReference>
<proteinExistence type="predicted"/>
<accession>A0A816YCW4</accession>
<organism evidence="2 3">
    <name type="scientific">Rotaria magnacalcarata</name>
    <dbReference type="NCBI Taxonomy" id="392030"/>
    <lineage>
        <taxon>Eukaryota</taxon>
        <taxon>Metazoa</taxon>
        <taxon>Spiralia</taxon>
        <taxon>Gnathifera</taxon>
        <taxon>Rotifera</taxon>
        <taxon>Eurotatoria</taxon>
        <taxon>Bdelloidea</taxon>
        <taxon>Philodinida</taxon>
        <taxon>Philodinidae</taxon>
        <taxon>Rotaria</taxon>
    </lineage>
</organism>
<gene>
    <name evidence="2" type="ORF">MBJ925_LOCUS32575</name>
</gene>
<dbReference type="AlphaFoldDB" id="A0A816YCW4"/>